<evidence type="ECO:0000313" key="9">
    <source>
        <dbReference type="Proteomes" id="UP000034081"/>
    </source>
</evidence>
<gene>
    <name evidence="8" type="ORF">UT08_C0018G0033</name>
</gene>
<dbReference type="Pfam" id="PF07927">
    <property type="entry name" value="HicA_toxin"/>
    <property type="match status" value="1"/>
</dbReference>
<dbReference type="Gene3D" id="3.30.920.30">
    <property type="entry name" value="Hypothetical protein"/>
    <property type="match status" value="1"/>
</dbReference>
<dbReference type="AlphaFoldDB" id="A0A0G0L094"/>
<evidence type="ECO:0000256" key="1">
    <source>
        <dbReference type="ARBA" id="ARBA00006620"/>
    </source>
</evidence>
<keyword evidence="5" id="KW-0378">Hydrolase</keyword>
<comment type="similarity">
    <text evidence="1">Belongs to the HicA mRNA interferase family.</text>
</comment>
<keyword evidence="6" id="KW-0694">RNA-binding</keyword>
<evidence type="ECO:0000256" key="3">
    <source>
        <dbReference type="ARBA" id="ARBA00022722"/>
    </source>
</evidence>
<reference evidence="8 9" key="1">
    <citation type="journal article" date="2015" name="Nature">
        <title>rRNA introns, odd ribosomes, and small enigmatic genomes across a large radiation of phyla.</title>
        <authorList>
            <person name="Brown C.T."/>
            <person name="Hug L.A."/>
            <person name="Thomas B.C."/>
            <person name="Sharon I."/>
            <person name="Castelle C.J."/>
            <person name="Singh A."/>
            <person name="Wilkins M.J."/>
            <person name="Williams K.H."/>
            <person name="Banfield J.F."/>
        </authorList>
    </citation>
    <scope>NUCLEOTIDE SEQUENCE [LARGE SCALE GENOMIC DNA]</scope>
</reference>
<keyword evidence="3" id="KW-0540">Nuclease</keyword>
<evidence type="ECO:0000256" key="7">
    <source>
        <dbReference type="ARBA" id="ARBA00023016"/>
    </source>
</evidence>
<comment type="caution">
    <text evidence="8">The sequence shown here is derived from an EMBL/GenBank/DDBJ whole genome shotgun (WGS) entry which is preliminary data.</text>
</comment>
<evidence type="ECO:0000256" key="5">
    <source>
        <dbReference type="ARBA" id="ARBA00022801"/>
    </source>
</evidence>
<dbReference type="STRING" id="1618570.UT08_C0018G0033"/>
<dbReference type="GO" id="GO:0016787">
    <property type="term" value="F:hydrolase activity"/>
    <property type="evidence" value="ECO:0007669"/>
    <property type="project" value="UniProtKB-KW"/>
</dbReference>
<dbReference type="GO" id="GO:0004519">
    <property type="term" value="F:endonuclease activity"/>
    <property type="evidence" value="ECO:0007669"/>
    <property type="project" value="UniProtKB-KW"/>
</dbReference>
<dbReference type="InterPro" id="IPR038570">
    <property type="entry name" value="HicA_sf"/>
</dbReference>
<dbReference type="EMBL" id="LBVL01000018">
    <property type="protein sequence ID" value="KKQ84427.1"/>
    <property type="molecule type" value="Genomic_DNA"/>
</dbReference>
<sequence length="80" mass="8996">MPKLPQVSGGEVIKALRKIGFEKVSQKGSHIKLQRLKTNLTQTIIVPDHKVLKKGTLQNGILKNIPLTVEEFLSLLKKRK</sequence>
<evidence type="ECO:0000256" key="6">
    <source>
        <dbReference type="ARBA" id="ARBA00022884"/>
    </source>
</evidence>
<accession>A0A0G0L094</accession>
<evidence type="ECO:0000256" key="2">
    <source>
        <dbReference type="ARBA" id="ARBA00022649"/>
    </source>
</evidence>
<evidence type="ECO:0000256" key="4">
    <source>
        <dbReference type="ARBA" id="ARBA00022759"/>
    </source>
</evidence>
<evidence type="ECO:0000313" key="8">
    <source>
        <dbReference type="EMBL" id="KKQ84427.1"/>
    </source>
</evidence>
<keyword evidence="2" id="KW-1277">Toxin-antitoxin system</keyword>
<protein>
    <submittedName>
        <fullName evidence="8">YcfA family protein</fullName>
    </submittedName>
</protein>
<dbReference type="SUPFAM" id="SSF54786">
    <property type="entry name" value="YcfA/nrd intein domain"/>
    <property type="match status" value="1"/>
</dbReference>
<name>A0A0G0L094_9BACT</name>
<organism evidence="8 9">
    <name type="scientific">Candidatus Woesebacteria bacterium GW2011_GWB1_38_8</name>
    <dbReference type="NCBI Taxonomy" id="1618570"/>
    <lineage>
        <taxon>Bacteria</taxon>
        <taxon>Candidatus Woeseibacteriota</taxon>
    </lineage>
</organism>
<dbReference type="InterPro" id="IPR012933">
    <property type="entry name" value="HicA_mRNA_interferase"/>
</dbReference>
<keyword evidence="7" id="KW-0346">Stress response</keyword>
<dbReference type="GO" id="GO:0003729">
    <property type="term" value="F:mRNA binding"/>
    <property type="evidence" value="ECO:0007669"/>
    <property type="project" value="InterPro"/>
</dbReference>
<keyword evidence="4" id="KW-0255">Endonuclease</keyword>
<proteinExistence type="inferred from homology"/>
<dbReference type="Proteomes" id="UP000034081">
    <property type="component" value="Unassembled WGS sequence"/>
</dbReference>